<organism evidence="2 3">
    <name type="scientific">Panicum virgatum</name>
    <name type="common">Blackwell switchgrass</name>
    <dbReference type="NCBI Taxonomy" id="38727"/>
    <lineage>
        <taxon>Eukaryota</taxon>
        <taxon>Viridiplantae</taxon>
        <taxon>Streptophyta</taxon>
        <taxon>Embryophyta</taxon>
        <taxon>Tracheophyta</taxon>
        <taxon>Spermatophyta</taxon>
        <taxon>Magnoliopsida</taxon>
        <taxon>Liliopsida</taxon>
        <taxon>Poales</taxon>
        <taxon>Poaceae</taxon>
        <taxon>PACMAD clade</taxon>
        <taxon>Panicoideae</taxon>
        <taxon>Panicodae</taxon>
        <taxon>Paniceae</taxon>
        <taxon>Panicinae</taxon>
        <taxon>Panicum</taxon>
        <taxon>Panicum sect. Hiantes</taxon>
    </lineage>
</organism>
<evidence type="ECO:0000313" key="3">
    <source>
        <dbReference type="Proteomes" id="UP000823388"/>
    </source>
</evidence>
<dbReference type="EMBL" id="CM029051">
    <property type="protein sequence ID" value="KAG2563667.1"/>
    <property type="molecule type" value="Genomic_DNA"/>
</dbReference>
<feature type="non-terminal residue" evidence="2">
    <location>
        <position position="601"/>
    </location>
</feature>
<gene>
    <name evidence="2" type="ORF">PVAP13_8KG349304</name>
</gene>
<dbReference type="Pfam" id="PF03101">
    <property type="entry name" value="FAR1"/>
    <property type="match status" value="1"/>
</dbReference>
<keyword evidence="3" id="KW-1185">Reference proteome</keyword>
<dbReference type="Proteomes" id="UP000823388">
    <property type="component" value="Chromosome 8K"/>
</dbReference>
<protein>
    <recommendedName>
        <fullName evidence="1">FAR1 domain-containing protein</fullName>
    </recommendedName>
</protein>
<dbReference type="PANTHER" id="PTHR47482">
    <property type="entry name" value="OS11G0632001 PROTEIN"/>
    <property type="match status" value="1"/>
</dbReference>
<evidence type="ECO:0000313" key="2">
    <source>
        <dbReference type="EMBL" id="KAG2563667.1"/>
    </source>
</evidence>
<dbReference type="AlphaFoldDB" id="A0A8T0PMR3"/>
<sequence length="601" mass="69924">MDLNKPPPEFDYDFLDGVESNPSYCTQATPAISSLQVQTHQTDQGVGGTLIADGEHQDAHGFAVNTEEAIGDGVLEEIVEGVVEETFSSKQEAREFYNSYAKRIGFSIRTSTTRLSSLSREQNKVQFVCNKEGRGGRREKGEKMQHTDCKAWMVVKLIADRWHVIYFAPDHNHDLVVKPSLKKFLRSHKGIPKEEKEFIALLHGCNLSTGWIMQLMNEFYGSAQLVPYEGKDVGNFRSTIRRTEKYKDVQETLDYFRELEQEDPEFFYKIKLDADHRVECLFWVDSAARHAYIESYSDLVSFDATYMTNMYDMPFTPFISINKHGFVPAYYMHCFYPFLQSTQRSEVFNAVLKKYVNPNMSVLHFVKQYQKIQDKFLVAQDGQDFRTDDKARRRWSKYPIERHAASVYTKNLFYKFSKEFEKNAEYDVKPKGQFHYWLVPNNNFVYGYGKRNYLVTALEEEESYCCEYSKVDRDGMLCCHILKVMTRLGVKAIPQRYILKRWTQEAVPDNEGDAPNAHVQADFIARGMPLNNKKTVWFTNLSTSFAKLAVEGCASKEVYTIMDNHIKQIRIEVDEVKKRKKKNTQRGRKCKHISLNLKHLI</sequence>
<evidence type="ECO:0000259" key="1">
    <source>
        <dbReference type="Pfam" id="PF03101"/>
    </source>
</evidence>
<feature type="domain" description="FAR1" evidence="1">
    <location>
        <begin position="95"/>
        <end position="176"/>
    </location>
</feature>
<proteinExistence type="predicted"/>
<reference evidence="2" key="1">
    <citation type="submission" date="2020-05" db="EMBL/GenBank/DDBJ databases">
        <title>WGS assembly of Panicum virgatum.</title>
        <authorList>
            <person name="Lovell J.T."/>
            <person name="Jenkins J."/>
            <person name="Shu S."/>
            <person name="Juenger T.E."/>
            <person name="Schmutz J."/>
        </authorList>
    </citation>
    <scope>NUCLEOTIDE SEQUENCE</scope>
    <source>
        <strain evidence="2">AP13</strain>
    </source>
</reference>
<comment type="caution">
    <text evidence="2">The sequence shown here is derived from an EMBL/GenBank/DDBJ whole genome shotgun (WGS) entry which is preliminary data.</text>
</comment>
<dbReference type="PANTHER" id="PTHR47482:SF24">
    <property type="entry name" value="PROTEIN FAR1-RELATED SEQUENCE"/>
    <property type="match status" value="1"/>
</dbReference>
<name>A0A8T0PMR3_PANVG</name>
<accession>A0A8T0PMR3</accession>
<dbReference type="InterPro" id="IPR004330">
    <property type="entry name" value="FAR1_DNA_bnd_dom"/>
</dbReference>